<sequence length="160" mass="18712">MEANDLELVWRWRNSDRVRSFMFSQRIISFEEHLAWFERSSNDPRKHLLIYVEREQPLGFVHFSEISDGGIVEWSFHTAPDARKGVGSKMGEVAIGFAFERAGFHKVCGQVISYNQRSLDYHIRLGFKKEGILFEQFYDGKIYHDVVCFGLLQSGWISRS</sequence>
<dbReference type="NCBIfam" id="TIGR03585">
    <property type="entry name" value="PseH"/>
    <property type="match status" value="1"/>
</dbReference>
<reference evidence="2 3" key="1">
    <citation type="submission" date="2018-07" db="EMBL/GenBank/DDBJ databases">
        <title>Halioglobus sp. genome submission.</title>
        <authorList>
            <person name="Ye M.-Q."/>
            <person name="Du Z.-J."/>
        </authorList>
    </citation>
    <scope>NUCLEOTIDE SEQUENCE [LARGE SCALE GENOMIC DNA]</scope>
    <source>
        <strain evidence="2 3">U0301</strain>
    </source>
</reference>
<organism evidence="2 3">
    <name type="scientific">Seongchinamella sediminis</name>
    <dbReference type="NCBI Taxonomy" id="2283635"/>
    <lineage>
        <taxon>Bacteria</taxon>
        <taxon>Pseudomonadati</taxon>
        <taxon>Pseudomonadota</taxon>
        <taxon>Gammaproteobacteria</taxon>
        <taxon>Cellvibrionales</taxon>
        <taxon>Halieaceae</taxon>
        <taxon>Seongchinamella</taxon>
    </lineage>
</organism>
<dbReference type="Pfam" id="PF13302">
    <property type="entry name" value="Acetyltransf_3"/>
    <property type="match status" value="1"/>
</dbReference>
<gene>
    <name evidence="2" type="primary">pseH</name>
    <name evidence="2" type="ORF">DWB85_07975</name>
</gene>
<feature type="domain" description="N-acetyltransferase" evidence="1">
    <location>
        <begin position="1"/>
        <end position="154"/>
    </location>
</feature>
<keyword evidence="2" id="KW-0808">Transferase</keyword>
<keyword evidence="2" id="KW-0012">Acyltransferase</keyword>
<name>A0A3L7E1Z4_9GAMM</name>
<comment type="caution">
    <text evidence="2">The sequence shown here is derived from an EMBL/GenBank/DDBJ whole genome shotgun (WGS) entry which is preliminary data.</text>
</comment>
<evidence type="ECO:0000259" key="1">
    <source>
        <dbReference type="PROSITE" id="PS51186"/>
    </source>
</evidence>
<keyword evidence="3" id="KW-1185">Reference proteome</keyword>
<evidence type="ECO:0000313" key="3">
    <source>
        <dbReference type="Proteomes" id="UP000265509"/>
    </source>
</evidence>
<dbReference type="Gene3D" id="3.40.630.30">
    <property type="match status" value="1"/>
</dbReference>
<evidence type="ECO:0000313" key="2">
    <source>
        <dbReference type="EMBL" id="RLQ22353.1"/>
    </source>
</evidence>
<dbReference type="InterPro" id="IPR000182">
    <property type="entry name" value="GNAT_dom"/>
</dbReference>
<accession>A0A3L7E1Z4</accession>
<dbReference type="InterPro" id="IPR016181">
    <property type="entry name" value="Acyl_CoA_acyltransferase"/>
</dbReference>
<protein>
    <submittedName>
        <fullName evidence="2">UDP-4-amino-4, 6-dideoxy-N-acetyl-beta-L-altrosamine N-acetyltransferase</fullName>
        <ecNumber evidence="2">2.3.1.202</ecNumber>
    </submittedName>
</protein>
<dbReference type="PANTHER" id="PTHR43415:SF3">
    <property type="entry name" value="GNAT-FAMILY ACETYLTRANSFERASE"/>
    <property type="match status" value="1"/>
</dbReference>
<dbReference type="SUPFAM" id="SSF55729">
    <property type="entry name" value="Acyl-CoA N-acyltransferases (Nat)"/>
    <property type="match status" value="1"/>
</dbReference>
<dbReference type="AlphaFoldDB" id="A0A3L7E1Z4"/>
<dbReference type="GO" id="GO:0016747">
    <property type="term" value="F:acyltransferase activity, transferring groups other than amino-acyl groups"/>
    <property type="evidence" value="ECO:0007669"/>
    <property type="project" value="InterPro"/>
</dbReference>
<proteinExistence type="predicted"/>
<dbReference type="PANTHER" id="PTHR43415">
    <property type="entry name" value="SPERMIDINE N(1)-ACETYLTRANSFERASE"/>
    <property type="match status" value="1"/>
</dbReference>
<dbReference type="Proteomes" id="UP000265509">
    <property type="component" value="Unassembled WGS sequence"/>
</dbReference>
<dbReference type="InterPro" id="IPR020036">
    <property type="entry name" value="PseH"/>
</dbReference>
<dbReference type="OrthoDB" id="5358891at2"/>
<dbReference type="EMBL" id="QRAN01000007">
    <property type="protein sequence ID" value="RLQ22353.1"/>
    <property type="molecule type" value="Genomic_DNA"/>
</dbReference>
<dbReference type="EC" id="2.3.1.202" evidence="2"/>
<dbReference type="PROSITE" id="PS51186">
    <property type="entry name" value="GNAT"/>
    <property type="match status" value="1"/>
</dbReference>